<dbReference type="HOGENOM" id="CLU_1272657_0_0_1"/>
<dbReference type="OrthoDB" id="10558771at2759"/>
<evidence type="ECO:0000313" key="2">
    <source>
        <dbReference type="Proteomes" id="UP000054538"/>
    </source>
</evidence>
<organism evidence="1 2">
    <name type="scientific">Paxillus rubicundulus Ve08.2h10</name>
    <dbReference type="NCBI Taxonomy" id="930991"/>
    <lineage>
        <taxon>Eukaryota</taxon>
        <taxon>Fungi</taxon>
        <taxon>Dikarya</taxon>
        <taxon>Basidiomycota</taxon>
        <taxon>Agaricomycotina</taxon>
        <taxon>Agaricomycetes</taxon>
        <taxon>Agaricomycetidae</taxon>
        <taxon>Boletales</taxon>
        <taxon>Paxilineae</taxon>
        <taxon>Paxillaceae</taxon>
        <taxon>Paxillus</taxon>
    </lineage>
</organism>
<dbReference type="InParanoid" id="A0A0D0DMV6"/>
<keyword evidence="2" id="KW-1185">Reference proteome</keyword>
<protein>
    <submittedName>
        <fullName evidence="1">Uncharacterized protein</fullName>
    </submittedName>
</protein>
<sequence>MWEQCSHKECEVWVKIGIKSCIPLSILGHFTNIEAHVGSKVCGSTSNSLKMVAQNSCIVLATFFPQSSQPSSVRKTTLAKIENDTSTCVFSPAHACALLLCPRILLNEMNWLASQAYLSKPTSHGYLTFKLELFNDALAVCSVDCDACAACAGQNSVPCVTCDSLLPKVQASIHKSHTCKNLLTPLQLIENSLNLIGQVNYFKLQVDT</sequence>
<accession>A0A0D0DMV6</accession>
<reference evidence="1 2" key="1">
    <citation type="submission" date="2014-04" db="EMBL/GenBank/DDBJ databases">
        <authorList>
            <consortium name="DOE Joint Genome Institute"/>
            <person name="Kuo A."/>
            <person name="Kohler A."/>
            <person name="Jargeat P."/>
            <person name="Nagy L.G."/>
            <person name="Floudas D."/>
            <person name="Copeland A."/>
            <person name="Barry K.W."/>
            <person name="Cichocki N."/>
            <person name="Veneault-Fourrey C."/>
            <person name="LaButti K."/>
            <person name="Lindquist E.A."/>
            <person name="Lipzen A."/>
            <person name="Lundell T."/>
            <person name="Morin E."/>
            <person name="Murat C."/>
            <person name="Sun H."/>
            <person name="Tunlid A."/>
            <person name="Henrissat B."/>
            <person name="Grigoriev I.V."/>
            <person name="Hibbett D.S."/>
            <person name="Martin F."/>
            <person name="Nordberg H.P."/>
            <person name="Cantor M.N."/>
            <person name="Hua S.X."/>
        </authorList>
    </citation>
    <scope>NUCLEOTIDE SEQUENCE [LARGE SCALE GENOMIC DNA]</scope>
    <source>
        <strain evidence="1 2">Ve08.2h10</strain>
    </source>
</reference>
<proteinExistence type="predicted"/>
<evidence type="ECO:0000313" key="1">
    <source>
        <dbReference type="EMBL" id="KIK93033.1"/>
    </source>
</evidence>
<gene>
    <name evidence="1" type="ORF">PAXRUDRAFT_34267</name>
</gene>
<name>A0A0D0DMV6_9AGAM</name>
<dbReference type="AlphaFoldDB" id="A0A0D0DMV6"/>
<reference evidence="2" key="2">
    <citation type="submission" date="2015-01" db="EMBL/GenBank/DDBJ databases">
        <title>Evolutionary Origins and Diversification of the Mycorrhizal Mutualists.</title>
        <authorList>
            <consortium name="DOE Joint Genome Institute"/>
            <consortium name="Mycorrhizal Genomics Consortium"/>
            <person name="Kohler A."/>
            <person name="Kuo A."/>
            <person name="Nagy L.G."/>
            <person name="Floudas D."/>
            <person name="Copeland A."/>
            <person name="Barry K.W."/>
            <person name="Cichocki N."/>
            <person name="Veneault-Fourrey C."/>
            <person name="LaButti K."/>
            <person name="Lindquist E.A."/>
            <person name="Lipzen A."/>
            <person name="Lundell T."/>
            <person name="Morin E."/>
            <person name="Murat C."/>
            <person name="Riley R."/>
            <person name="Ohm R."/>
            <person name="Sun H."/>
            <person name="Tunlid A."/>
            <person name="Henrissat B."/>
            <person name="Grigoriev I.V."/>
            <person name="Hibbett D.S."/>
            <person name="Martin F."/>
        </authorList>
    </citation>
    <scope>NUCLEOTIDE SEQUENCE [LARGE SCALE GENOMIC DNA]</scope>
    <source>
        <strain evidence="2">Ve08.2h10</strain>
    </source>
</reference>
<dbReference type="EMBL" id="KN825220">
    <property type="protein sequence ID" value="KIK93033.1"/>
    <property type="molecule type" value="Genomic_DNA"/>
</dbReference>
<dbReference type="Proteomes" id="UP000054538">
    <property type="component" value="Unassembled WGS sequence"/>
</dbReference>